<accession>A0A0D3JWP7</accession>
<reference evidence="2" key="2">
    <citation type="submission" date="2024-10" db="UniProtKB">
        <authorList>
            <consortium name="EnsemblProtists"/>
        </authorList>
    </citation>
    <scope>IDENTIFICATION</scope>
</reference>
<dbReference type="InterPro" id="IPR040911">
    <property type="entry name" value="Exostosin_GT47"/>
</dbReference>
<dbReference type="PaxDb" id="2903-EOD27932"/>
<dbReference type="RefSeq" id="XP_005780361.1">
    <property type="nucleotide sequence ID" value="XM_005780304.1"/>
</dbReference>
<sequence>MARQVRWLIIQPYWHSPTTFGPALSKTILDRVGSSTVIATVDRSAYRAMSKGSEWYKLYTQALELPHVATPELAQRASTCRQQPAKCDDGSAEQPARSGYMFHGDMNRFDMGVRGAMRSIMEHLKANVSLQPRMLSRGWAAKGGDGMPESVDERTGAAIISESHRRFRNFSLATSAAMLRASTCFAPQGDIITTRRLFDTVAAACVPVVMKNLGNAPKQWLLGNNPFPHSINWRALAFFMAPRGTVLSEREGNGGTGLTSRNACRREEAQWLEARHADAPLLRRMRHNLRAAFTAHLDVEHNPRGLARAILHELNFVLEDAAQLRRVSVYKGVEVTKNGRIQLPPPQQF</sequence>
<dbReference type="EnsemblProtists" id="EOD27932">
    <property type="protein sequence ID" value="EOD27932"/>
    <property type="gene ID" value="EMIHUDRAFT_235390"/>
</dbReference>
<organism evidence="2 3">
    <name type="scientific">Emiliania huxleyi (strain CCMP1516)</name>
    <dbReference type="NCBI Taxonomy" id="280463"/>
    <lineage>
        <taxon>Eukaryota</taxon>
        <taxon>Haptista</taxon>
        <taxon>Haptophyta</taxon>
        <taxon>Prymnesiophyceae</taxon>
        <taxon>Isochrysidales</taxon>
        <taxon>Noelaerhabdaceae</taxon>
        <taxon>Emiliania</taxon>
    </lineage>
</organism>
<proteinExistence type="predicted"/>
<name>A0A0D3JWP7_EMIH1</name>
<dbReference type="KEGG" id="ehx:EMIHUDRAFT_235390"/>
<dbReference type="Proteomes" id="UP000013827">
    <property type="component" value="Unassembled WGS sequence"/>
</dbReference>
<evidence type="ECO:0000259" key="1">
    <source>
        <dbReference type="Pfam" id="PF03016"/>
    </source>
</evidence>
<evidence type="ECO:0000313" key="2">
    <source>
        <dbReference type="EnsemblProtists" id="EOD27932"/>
    </source>
</evidence>
<dbReference type="AlphaFoldDB" id="A0A0D3JWP7"/>
<feature type="domain" description="Exostosin GT47" evidence="1">
    <location>
        <begin position="174"/>
        <end position="241"/>
    </location>
</feature>
<dbReference type="HOGENOM" id="CLU_795550_0_0_1"/>
<protein>
    <recommendedName>
        <fullName evidence="1">Exostosin GT47 domain-containing protein</fullName>
    </recommendedName>
</protein>
<dbReference type="GeneID" id="17273477"/>
<keyword evidence="3" id="KW-1185">Reference proteome</keyword>
<dbReference type="Pfam" id="PF03016">
    <property type="entry name" value="Exostosin_GT47"/>
    <property type="match status" value="1"/>
</dbReference>
<evidence type="ECO:0000313" key="3">
    <source>
        <dbReference type="Proteomes" id="UP000013827"/>
    </source>
</evidence>
<reference evidence="3" key="1">
    <citation type="journal article" date="2013" name="Nature">
        <title>Pan genome of the phytoplankton Emiliania underpins its global distribution.</title>
        <authorList>
            <person name="Read B.A."/>
            <person name="Kegel J."/>
            <person name="Klute M.J."/>
            <person name="Kuo A."/>
            <person name="Lefebvre S.C."/>
            <person name="Maumus F."/>
            <person name="Mayer C."/>
            <person name="Miller J."/>
            <person name="Monier A."/>
            <person name="Salamov A."/>
            <person name="Young J."/>
            <person name="Aguilar M."/>
            <person name="Claverie J.M."/>
            <person name="Frickenhaus S."/>
            <person name="Gonzalez K."/>
            <person name="Herman E.K."/>
            <person name="Lin Y.C."/>
            <person name="Napier J."/>
            <person name="Ogata H."/>
            <person name="Sarno A.F."/>
            <person name="Shmutz J."/>
            <person name="Schroeder D."/>
            <person name="de Vargas C."/>
            <person name="Verret F."/>
            <person name="von Dassow P."/>
            <person name="Valentin K."/>
            <person name="Van de Peer Y."/>
            <person name="Wheeler G."/>
            <person name="Dacks J.B."/>
            <person name="Delwiche C.F."/>
            <person name="Dyhrman S.T."/>
            <person name="Glockner G."/>
            <person name="John U."/>
            <person name="Richards T."/>
            <person name="Worden A.Z."/>
            <person name="Zhang X."/>
            <person name="Grigoriev I.V."/>
            <person name="Allen A.E."/>
            <person name="Bidle K."/>
            <person name="Borodovsky M."/>
            <person name="Bowler C."/>
            <person name="Brownlee C."/>
            <person name="Cock J.M."/>
            <person name="Elias M."/>
            <person name="Gladyshev V.N."/>
            <person name="Groth M."/>
            <person name="Guda C."/>
            <person name="Hadaegh A."/>
            <person name="Iglesias-Rodriguez M.D."/>
            <person name="Jenkins J."/>
            <person name="Jones B.M."/>
            <person name="Lawson T."/>
            <person name="Leese F."/>
            <person name="Lindquist E."/>
            <person name="Lobanov A."/>
            <person name="Lomsadze A."/>
            <person name="Malik S.B."/>
            <person name="Marsh M.E."/>
            <person name="Mackinder L."/>
            <person name="Mock T."/>
            <person name="Mueller-Roeber B."/>
            <person name="Pagarete A."/>
            <person name="Parker M."/>
            <person name="Probert I."/>
            <person name="Quesneville H."/>
            <person name="Raines C."/>
            <person name="Rensing S.A."/>
            <person name="Riano-Pachon D.M."/>
            <person name="Richier S."/>
            <person name="Rokitta S."/>
            <person name="Shiraiwa Y."/>
            <person name="Soanes D.M."/>
            <person name="van der Giezen M."/>
            <person name="Wahlund T.M."/>
            <person name="Williams B."/>
            <person name="Wilson W."/>
            <person name="Wolfe G."/>
            <person name="Wurch L.L."/>
        </authorList>
    </citation>
    <scope>NUCLEOTIDE SEQUENCE</scope>
</reference>